<dbReference type="InterPro" id="IPR055270">
    <property type="entry name" value="Glyco_tran_10_C"/>
</dbReference>
<name>A0A2G8LGL1_STIJA</name>
<evidence type="ECO:0000259" key="13">
    <source>
        <dbReference type="Pfam" id="PF17039"/>
    </source>
</evidence>
<feature type="domain" description="Fucosyltransferase N-terminal" evidence="13">
    <location>
        <begin position="28"/>
        <end position="122"/>
    </location>
</feature>
<dbReference type="GO" id="GO:0032580">
    <property type="term" value="C:Golgi cisterna membrane"/>
    <property type="evidence" value="ECO:0007669"/>
    <property type="project" value="UniProtKB-SubCell"/>
</dbReference>
<dbReference type="GO" id="GO:0046920">
    <property type="term" value="F:alpha-(1-&gt;3)-fucosyltransferase activity"/>
    <property type="evidence" value="ECO:0007669"/>
    <property type="project" value="TreeGrafter"/>
</dbReference>
<evidence type="ECO:0000256" key="4">
    <source>
        <dbReference type="ARBA" id="ARBA00022679"/>
    </source>
</evidence>
<feature type="domain" description="Fucosyltransferase C-terminal" evidence="12">
    <location>
        <begin position="143"/>
        <end position="299"/>
    </location>
</feature>
<dbReference type="Pfam" id="PF17039">
    <property type="entry name" value="Glyco_tran_10_N"/>
    <property type="match status" value="1"/>
</dbReference>
<comment type="subcellular location">
    <subcellularLocation>
        <location evidence="10">Endomembrane system</location>
        <topology evidence="10">Single-pass type II membrane protein</topology>
    </subcellularLocation>
    <subcellularLocation>
        <location evidence="11">Golgi apparatus</location>
        <location evidence="11">Golgi stack membrane</location>
        <topology evidence="11">Single-pass type II membrane protein</topology>
    </subcellularLocation>
</comment>
<dbReference type="InterPro" id="IPR001503">
    <property type="entry name" value="Glyco_trans_10"/>
</dbReference>
<dbReference type="Proteomes" id="UP000230750">
    <property type="component" value="Unassembled WGS sequence"/>
</dbReference>
<dbReference type="AlphaFoldDB" id="A0A2G8LGL1"/>
<evidence type="ECO:0000256" key="11">
    <source>
        <dbReference type="RuleBase" id="RU003832"/>
    </source>
</evidence>
<dbReference type="UniPathway" id="UPA00378"/>
<sequence>MKENWQQFCTSTVKSRFKSLVQFPKTFTCPEARCRVLLKYSDAAIDIKGADIVLFSNTLNWLTDETWKWAHGNRSEGQLWMFISRESPIHSPGLRPPEEFVDSTYHWIASYKFDSEIYLPFGFYEPFTNLNQERFDLTAFSVNKSKLAVWASDSCKSLQWDRVGFVNSLNDIIRIDKLGACGHRKKAIPWTNDLVLGQLFQPYKFSLSLENSCCDDFITENFWTALKFGSVPIVVGASYLQYSRIAPLNSFIHVDQFETMEELAVYLTFLDENDEKYLEFHKWRNLGSITSYNVDEKYVEPLTLETHCEIYRNI</sequence>
<keyword evidence="8" id="KW-0472">Membrane</keyword>
<evidence type="ECO:0000313" key="14">
    <source>
        <dbReference type="EMBL" id="PIK59388.1"/>
    </source>
</evidence>
<proteinExistence type="inferred from homology"/>
<comment type="caution">
    <text evidence="14">The sequence shown here is derived from an EMBL/GenBank/DDBJ whole genome shotgun (WGS) entry which is preliminary data.</text>
</comment>
<keyword evidence="7" id="KW-1133">Transmembrane helix</keyword>
<keyword evidence="6" id="KW-0735">Signal-anchor</keyword>
<gene>
    <name evidence="14" type="ORF">BSL78_03690</name>
</gene>
<dbReference type="FunFam" id="3.40.50.11660:FF:000002">
    <property type="entry name" value="Alpha-(1,3)-fucosyltransferase"/>
    <property type="match status" value="1"/>
</dbReference>
<keyword evidence="15" id="KW-1185">Reference proteome</keyword>
<accession>A0A2G8LGL1</accession>
<dbReference type="Gene3D" id="3.40.50.11660">
    <property type="entry name" value="Glycosyl transferase family 10, C-terminal domain"/>
    <property type="match status" value="1"/>
</dbReference>
<evidence type="ECO:0000313" key="15">
    <source>
        <dbReference type="Proteomes" id="UP000230750"/>
    </source>
</evidence>
<dbReference type="PANTHER" id="PTHR11929:SF145">
    <property type="entry name" value="ALPHA-(1,3)-FUCOSYLTRANSFERASE FUT-1"/>
    <property type="match status" value="1"/>
</dbReference>
<evidence type="ECO:0000259" key="12">
    <source>
        <dbReference type="Pfam" id="PF00852"/>
    </source>
</evidence>
<dbReference type="EC" id="2.4.1.-" evidence="11"/>
<reference evidence="14 15" key="1">
    <citation type="journal article" date="2017" name="PLoS Biol.">
        <title>The sea cucumber genome provides insights into morphological evolution and visceral regeneration.</title>
        <authorList>
            <person name="Zhang X."/>
            <person name="Sun L."/>
            <person name="Yuan J."/>
            <person name="Sun Y."/>
            <person name="Gao Y."/>
            <person name="Zhang L."/>
            <person name="Li S."/>
            <person name="Dai H."/>
            <person name="Hamel J.F."/>
            <person name="Liu C."/>
            <person name="Yu Y."/>
            <person name="Liu S."/>
            <person name="Lin W."/>
            <person name="Guo K."/>
            <person name="Jin S."/>
            <person name="Xu P."/>
            <person name="Storey K.B."/>
            <person name="Huan P."/>
            <person name="Zhang T."/>
            <person name="Zhou Y."/>
            <person name="Zhang J."/>
            <person name="Lin C."/>
            <person name="Li X."/>
            <person name="Xing L."/>
            <person name="Huo D."/>
            <person name="Sun M."/>
            <person name="Wang L."/>
            <person name="Mercier A."/>
            <person name="Li F."/>
            <person name="Yang H."/>
            <person name="Xiang J."/>
        </authorList>
    </citation>
    <scope>NUCLEOTIDE SEQUENCE [LARGE SCALE GENOMIC DNA]</scope>
    <source>
        <strain evidence="14">Shaxun</strain>
        <tissue evidence="14">Muscle</tissue>
    </source>
</reference>
<keyword evidence="11" id="KW-0333">Golgi apparatus</keyword>
<dbReference type="OrthoDB" id="427096at2759"/>
<protein>
    <recommendedName>
        <fullName evidence="11">Fucosyltransferase</fullName>
        <ecNumber evidence="11">2.4.1.-</ecNumber>
    </recommendedName>
</protein>
<dbReference type="PANTHER" id="PTHR11929">
    <property type="entry name" value="ALPHA- 1,3 -FUCOSYLTRANSFERASE"/>
    <property type="match status" value="1"/>
</dbReference>
<comment type="similarity">
    <text evidence="2 11">Belongs to the glycosyltransferase 10 family.</text>
</comment>
<keyword evidence="4 11" id="KW-0808">Transferase</keyword>
<evidence type="ECO:0000256" key="1">
    <source>
        <dbReference type="ARBA" id="ARBA00004922"/>
    </source>
</evidence>
<dbReference type="EMBL" id="MRZV01000084">
    <property type="protein sequence ID" value="PIK59388.1"/>
    <property type="molecule type" value="Genomic_DNA"/>
</dbReference>
<evidence type="ECO:0000256" key="5">
    <source>
        <dbReference type="ARBA" id="ARBA00022692"/>
    </source>
</evidence>
<evidence type="ECO:0000256" key="9">
    <source>
        <dbReference type="ARBA" id="ARBA00023180"/>
    </source>
</evidence>
<keyword evidence="5 11" id="KW-0812">Transmembrane</keyword>
<dbReference type="InterPro" id="IPR038577">
    <property type="entry name" value="GT10-like_C_sf"/>
</dbReference>
<evidence type="ECO:0000256" key="8">
    <source>
        <dbReference type="ARBA" id="ARBA00023136"/>
    </source>
</evidence>
<keyword evidence="3 11" id="KW-0328">Glycosyltransferase</keyword>
<evidence type="ECO:0000256" key="7">
    <source>
        <dbReference type="ARBA" id="ARBA00022989"/>
    </source>
</evidence>
<dbReference type="SUPFAM" id="SSF53756">
    <property type="entry name" value="UDP-Glycosyltransferase/glycogen phosphorylase"/>
    <property type="match status" value="1"/>
</dbReference>
<evidence type="ECO:0000256" key="10">
    <source>
        <dbReference type="ARBA" id="ARBA00060399"/>
    </source>
</evidence>
<comment type="pathway">
    <text evidence="1">Protein modification; protein glycosylation.</text>
</comment>
<evidence type="ECO:0000256" key="6">
    <source>
        <dbReference type="ARBA" id="ARBA00022968"/>
    </source>
</evidence>
<dbReference type="InterPro" id="IPR031481">
    <property type="entry name" value="Glyco_tran_10_N"/>
</dbReference>
<organism evidence="14 15">
    <name type="scientific">Stichopus japonicus</name>
    <name type="common">Sea cucumber</name>
    <dbReference type="NCBI Taxonomy" id="307972"/>
    <lineage>
        <taxon>Eukaryota</taxon>
        <taxon>Metazoa</taxon>
        <taxon>Echinodermata</taxon>
        <taxon>Eleutherozoa</taxon>
        <taxon>Echinozoa</taxon>
        <taxon>Holothuroidea</taxon>
        <taxon>Aspidochirotacea</taxon>
        <taxon>Aspidochirotida</taxon>
        <taxon>Stichopodidae</taxon>
        <taxon>Apostichopus</taxon>
    </lineage>
</organism>
<keyword evidence="9" id="KW-0325">Glycoprotein</keyword>
<dbReference type="Pfam" id="PF00852">
    <property type="entry name" value="Glyco_transf_10"/>
    <property type="match status" value="1"/>
</dbReference>
<evidence type="ECO:0000256" key="3">
    <source>
        <dbReference type="ARBA" id="ARBA00022676"/>
    </source>
</evidence>
<evidence type="ECO:0000256" key="2">
    <source>
        <dbReference type="ARBA" id="ARBA00008919"/>
    </source>
</evidence>